<name>A0A310SA49_9HYME</name>
<keyword evidence="3" id="KW-1185">Reference proteome</keyword>
<sequence>MGCNFRLSGGDNVHRDGGLRERNRKPRVLYSRKPWISLAEMAKQPEETHQADTLRKYVKRSTGFINN</sequence>
<evidence type="ECO:0000313" key="3">
    <source>
        <dbReference type="Proteomes" id="UP000250275"/>
    </source>
</evidence>
<evidence type="ECO:0000313" key="2">
    <source>
        <dbReference type="EMBL" id="OAD55781.1"/>
    </source>
</evidence>
<organism evidence="2 3">
    <name type="scientific">Eufriesea mexicana</name>
    <dbReference type="NCBI Taxonomy" id="516756"/>
    <lineage>
        <taxon>Eukaryota</taxon>
        <taxon>Metazoa</taxon>
        <taxon>Ecdysozoa</taxon>
        <taxon>Arthropoda</taxon>
        <taxon>Hexapoda</taxon>
        <taxon>Insecta</taxon>
        <taxon>Pterygota</taxon>
        <taxon>Neoptera</taxon>
        <taxon>Endopterygota</taxon>
        <taxon>Hymenoptera</taxon>
        <taxon>Apocrita</taxon>
        <taxon>Aculeata</taxon>
        <taxon>Apoidea</taxon>
        <taxon>Anthophila</taxon>
        <taxon>Apidae</taxon>
        <taxon>Eufriesea</taxon>
    </lineage>
</organism>
<evidence type="ECO:0000256" key="1">
    <source>
        <dbReference type="SAM" id="MobiDB-lite"/>
    </source>
</evidence>
<dbReference type="Proteomes" id="UP000250275">
    <property type="component" value="Unassembled WGS sequence"/>
</dbReference>
<feature type="compositionally biased region" description="Basic and acidic residues" evidence="1">
    <location>
        <begin position="12"/>
        <end position="21"/>
    </location>
</feature>
<protein>
    <submittedName>
        <fullName evidence="2">Uncharacterized protein</fullName>
    </submittedName>
</protein>
<accession>A0A310SA49</accession>
<dbReference type="AlphaFoldDB" id="A0A310SA49"/>
<gene>
    <name evidence="2" type="ORF">WN48_04311</name>
</gene>
<feature type="region of interest" description="Disordered" evidence="1">
    <location>
        <begin position="1"/>
        <end position="24"/>
    </location>
</feature>
<reference evidence="2 3" key="1">
    <citation type="submission" date="2015-07" db="EMBL/GenBank/DDBJ databases">
        <title>The genome of Eufriesea mexicana.</title>
        <authorList>
            <person name="Pan H."/>
            <person name="Kapheim K."/>
        </authorList>
    </citation>
    <scope>NUCLEOTIDE SEQUENCE [LARGE SCALE GENOMIC DNA]</scope>
    <source>
        <strain evidence="2">0111107269</strain>
        <tissue evidence="2">Whole body</tissue>
    </source>
</reference>
<dbReference type="EMBL" id="KQ762518">
    <property type="protein sequence ID" value="OAD55781.1"/>
    <property type="molecule type" value="Genomic_DNA"/>
</dbReference>
<proteinExistence type="predicted"/>